<name>A0A5S5DS06_9FLAO</name>
<gene>
    <name evidence="2" type="ORF">C7447_10225</name>
</gene>
<reference evidence="2 3" key="1">
    <citation type="submission" date="2019-07" db="EMBL/GenBank/DDBJ databases">
        <title>Genomic Encyclopedia of Type Strains, Phase IV (KMG-IV): sequencing the most valuable type-strain genomes for metagenomic binning, comparative biology and taxonomic classification.</title>
        <authorList>
            <person name="Goeker M."/>
        </authorList>
    </citation>
    <scope>NUCLEOTIDE SEQUENCE [LARGE SCALE GENOMIC DNA]</scope>
    <source>
        <strain evidence="2 3">DSM 18961</strain>
    </source>
</reference>
<dbReference type="RefSeq" id="WP_148869527.1">
    <property type="nucleotide sequence ID" value="NZ_VNIA01000002.1"/>
</dbReference>
<dbReference type="InterPro" id="IPR038727">
    <property type="entry name" value="NadR/Ttd14_AAA_dom"/>
</dbReference>
<proteinExistence type="predicted"/>
<organism evidence="2 3">
    <name type="scientific">Tenacibaculum adriaticum</name>
    <dbReference type="NCBI Taxonomy" id="413713"/>
    <lineage>
        <taxon>Bacteria</taxon>
        <taxon>Pseudomonadati</taxon>
        <taxon>Bacteroidota</taxon>
        <taxon>Flavobacteriia</taxon>
        <taxon>Flavobacteriales</taxon>
        <taxon>Flavobacteriaceae</taxon>
        <taxon>Tenacibaculum</taxon>
    </lineage>
</organism>
<dbReference type="Gene3D" id="3.40.50.300">
    <property type="entry name" value="P-loop containing nucleotide triphosphate hydrolases"/>
    <property type="match status" value="1"/>
</dbReference>
<dbReference type="OrthoDB" id="5638848at2"/>
<evidence type="ECO:0000313" key="2">
    <source>
        <dbReference type="EMBL" id="TYP98710.1"/>
    </source>
</evidence>
<dbReference type="Proteomes" id="UP000323136">
    <property type="component" value="Unassembled WGS sequence"/>
</dbReference>
<protein>
    <submittedName>
        <fullName evidence="2">Putative ATPase</fullName>
    </submittedName>
</protein>
<sequence>MQQKIVFIGGPGTGKSTVLSEFQKLGHTCMPEISREVTLQAQKDGIDQLFLTHPLLFSEKLLLGREKQYLDAEKMNTDLIFFDRGIPSVHAYMRYFNTEFPSIFLEKSRFYKYTKIFQFLPWKEIYTSDNERYETFEQSVEISHHLNHAYTELGYHIIQVPFGAIDERCDFILNSL</sequence>
<dbReference type="Pfam" id="PF13521">
    <property type="entry name" value="AAA_28"/>
    <property type="match status" value="1"/>
</dbReference>
<evidence type="ECO:0000313" key="3">
    <source>
        <dbReference type="Proteomes" id="UP000323136"/>
    </source>
</evidence>
<evidence type="ECO:0000259" key="1">
    <source>
        <dbReference type="Pfam" id="PF13521"/>
    </source>
</evidence>
<keyword evidence="3" id="KW-1185">Reference proteome</keyword>
<feature type="domain" description="NadR/Ttd14 AAA" evidence="1">
    <location>
        <begin position="4"/>
        <end position="168"/>
    </location>
</feature>
<comment type="caution">
    <text evidence="2">The sequence shown here is derived from an EMBL/GenBank/DDBJ whole genome shotgun (WGS) entry which is preliminary data.</text>
</comment>
<dbReference type="AlphaFoldDB" id="A0A5S5DS06"/>
<dbReference type="EMBL" id="VNIA01000002">
    <property type="protein sequence ID" value="TYP98710.1"/>
    <property type="molecule type" value="Genomic_DNA"/>
</dbReference>
<dbReference type="SUPFAM" id="SSF52540">
    <property type="entry name" value="P-loop containing nucleoside triphosphate hydrolases"/>
    <property type="match status" value="1"/>
</dbReference>
<dbReference type="InterPro" id="IPR027417">
    <property type="entry name" value="P-loop_NTPase"/>
</dbReference>
<accession>A0A5S5DS06</accession>